<dbReference type="GO" id="GO:0045340">
    <property type="term" value="F:mercury ion binding"/>
    <property type="evidence" value="ECO:0007669"/>
    <property type="project" value="InterPro"/>
</dbReference>
<feature type="binding site" evidence="16">
    <location>
        <position position="271"/>
    </location>
    <ligand>
        <name>NAD(+)</name>
        <dbReference type="ChEBI" id="CHEBI:57540"/>
    </ligand>
</feature>
<gene>
    <name evidence="21" type="primary">merA</name>
    <name evidence="21" type="ORF">F6V25_15705</name>
</gene>
<evidence type="ECO:0000256" key="2">
    <source>
        <dbReference type="ARBA" id="ARBA00011738"/>
    </source>
</evidence>
<comment type="caution">
    <text evidence="21">The sequence shown here is derived from an EMBL/GenBank/DDBJ whole genome shotgun (WGS) entry which is preliminary data.</text>
</comment>
<dbReference type="PANTHER" id="PTHR43014">
    <property type="entry name" value="MERCURIC REDUCTASE"/>
    <property type="match status" value="1"/>
</dbReference>
<dbReference type="PROSITE" id="PS00076">
    <property type="entry name" value="PYRIDINE_REDOX_1"/>
    <property type="match status" value="1"/>
</dbReference>
<dbReference type="InterPro" id="IPR001100">
    <property type="entry name" value="Pyr_nuc-diS_OxRdtase"/>
</dbReference>
<keyword evidence="7" id="KW-0479">Metal-binding</keyword>
<evidence type="ECO:0000256" key="8">
    <source>
        <dbReference type="ARBA" id="ARBA00022827"/>
    </source>
</evidence>
<feature type="disulfide bond" description="Redox-active" evidence="17">
    <location>
        <begin position="44"/>
        <end position="49"/>
    </location>
</feature>
<evidence type="ECO:0000256" key="13">
    <source>
        <dbReference type="ARBA" id="ARBA00023284"/>
    </source>
</evidence>
<evidence type="ECO:0000256" key="9">
    <source>
        <dbReference type="ARBA" id="ARBA00022857"/>
    </source>
</evidence>
<dbReference type="EMBL" id="VZQZ01000011">
    <property type="protein sequence ID" value="KAB0663869.1"/>
    <property type="molecule type" value="Genomic_DNA"/>
</dbReference>
<proteinExistence type="inferred from homology"/>
<keyword evidence="10" id="KW-0476">Mercury</keyword>
<dbReference type="GO" id="GO:0050787">
    <property type="term" value="P:detoxification of mercury ion"/>
    <property type="evidence" value="ECO:0007669"/>
    <property type="project" value="InterPro"/>
</dbReference>
<dbReference type="Gene3D" id="3.50.50.60">
    <property type="entry name" value="FAD/NAD(P)-binding domain"/>
    <property type="match status" value="2"/>
</dbReference>
<dbReference type="PRINTS" id="PR00368">
    <property type="entry name" value="FADPNR"/>
</dbReference>
<evidence type="ECO:0000259" key="19">
    <source>
        <dbReference type="Pfam" id="PF02852"/>
    </source>
</evidence>
<dbReference type="PRINTS" id="PR00411">
    <property type="entry name" value="PNDRDTASEI"/>
</dbReference>
<evidence type="ECO:0000313" key="21">
    <source>
        <dbReference type="EMBL" id="KAB0663869.1"/>
    </source>
</evidence>
<dbReference type="Pfam" id="PF02852">
    <property type="entry name" value="Pyr_redox_dim"/>
    <property type="match status" value="1"/>
</dbReference>
<evidence type="ECO:0000256" key="6">
    <source>
        <dbReference type="ARBA" id="ARBA00022630"/>
    </source>
</evidence>
<comment type="catalytic activity">
    <reaction evidence="15">
        <text>Hg + NADP(+) + H(+) = Hg(2+) + NADPH</text>
        <dbReference type="Rhea" id="RHEA:23856"/>
        <dbReference type="ChEBI" id="CHEBI:15378"/>
        <dbReference type="ChEBI" id="CHEBI:16170"/>
        <dbReference type="ChEBI" id="CHEBI:16793"/>
        <dbReference type="ChEBI" id="CHEBI:57783"/>
        <dbReference type="ChEBI" id="CHEBI:58349"/>
        <dbReference type="EC" id="1.16.1.1"/>
    </reaction>
</comment>
<dbReference type="PANTHER" id="PTHR43014:SF4">
    <property type="entry name" value="PYRIDINE NUCLEOTIDE-DISULFIDE OXIDOREDUCTASE RCLA-RELATED"/>
    <property type="match status" value="1"/>
</dbReference>
<keyword evidence="11 18" id="KW-0560">Oxidoreductase</keyword>
<evidence type="ECO:0000256" key="1">
    <source>
        <dbReference type="ARBA" id="ARBA00007532"/>
    </source>
</evidence>
<comment type="subunit">
    <text evidence="2">Homodimer.</text>
</comment>
<evidence type="ECO:0000313" key="22">
    <source>
        <dbReference type="Proteomes" id="UP000420562"/>
    </source>
</evidence>
<evidence type="ECO:0000256" key="3">
    <source>
        <dbReference type="ARBA" id="ARBA00012661"/>
    </source>
</evidence>
<organism evidence="21 22">
    <name type="scientific">Oryzomonas japonica</name>
    <dbReference type="NCBI Taxonomy" id="2603858"/>
    <lineage>
        <taxon>Bacteria</taxon>
        <taxon>Pseudomonadati</taxon>
        <taxon>Thermodesulfobacteriota</taxon>
        <taxon>Desulfuromonadia</taxon>
        <taxon>Geobacterales</taxon>
        <taxon>Geobacteraceae</taxon>
        <taxon>Oryzomonas</taxon>
    </lineage>
</organism>
<reference evidence="21 22" key="1">
    <citation type="submission" date="2019-09" db="EMBL/GenBank/DDBJ databases">
        <title>Geobacter sp. Red96, a novel strain isolated from paddy soil.</title>
        <authorList>
            <person name="Xu Z."/>
            <person name="Masuda Y."/>
            <person name="Itoh H."/>
            <person name="Senoo K."/>
        </authorList>
    </citation>
    <scope>NUCLEOTIDE SEQUENCE [LARGE SCALE GENOMIC DNA]</scope>
    <source>
        <strain evidence="21 22">Red96</strain>
    </source>
</reference>
<evidence type="ECO:0000256" key="7">
    <source>
        <dbReference type="ARBA" id="ARBA00022723"/>
    </source>
</evidence>
<evidence type="ECO:0000256" key="18">
    <source>
        <dbReference type="RuleBase" id="RU003691"/>
    </source>
</evidence>
<dbReference type="InterPro" id="IPR004099">
    <property type="entry name" value="Pyr_nucl-diS_OxRdtase_dimer"/>
</dbReference>
<comment type="similarity">
    <text evidence="1 18">Belongs to the class-I pyridine nucleotide-disulfide oxidoreductase family.</text>
</comment>
<evidence type="ECO:0000256" key="12">
    <source>
        <dbReference type="ARBA" id="ARBA00023157"/>
    </source>
</evidence>
<comment type="cofactor">
    <cofactor evidence="16">
        <name>FAD</name>
        <dbReference type="ChEBI" id="CHEBI:57692"/>
    </cofactor>
    <text evidence="16">Binds 1 FAD per subunit.</text>
</comment>
<dbReference type="SUPFAM" id="SSF55424">
    <property type="entry name" value="FAD/NAD-linked reductases, dimerisation (C-terminal) domain"/>
    <property type="match status" value="1"/>
</dbReference>
<dbReference type="InterPro" id="IPR012999">
    <property type="entry name" value="Pyr_OxRdtase_I_AS"/>
</dbReference>
<protein>
    <recommendedName>
        <fullName evidence="4">Mercuric reductase</fullName>
        <ecNumber evidence="3">1.16.1.1</ecNumber>
    </recommendedName>
    <alternativeName>
        <fullName evidence="14">Hg(II) reductase</fullName>
    </alternativeName>
</protein>
<evidence type="ECO:0000256" key="16">
    <source>
        <dbReference type="PIRSR" id="PIRSR000350-3"/>
    </source>
</evidence>
<dbReference type="SUPFAM" id="SSF51905">
    <property type="entry name" value="FAD/NAD(P)-binding domain"/>
    <property type="match status" value="1"/>
</dbReference>
<keyword evidence="8 16" id="KW-0274">FAD</keyword>
<evidence type="ECO:0000256" key="14">
    <source>
        <dbReference type="ARBA" id="ARBA00031725"/>
    </source>
</evidence>
<dbReference type="InterPro" id="IPR036188">
    <property type="entry name" value="FAD/NAD-bd_sf"/>
</dbReference>
<dbReference type="Proteomes" id="UP000420562">
    <property type="component" value="Unassembled WGS sequence"/>
</dbReference>
<keyword evidence="9" id="KW-0521">NADP</keyword>
<dbReference type="InterPro" id="IPR021179">
    <property type="entry name" value="Mercury_reductase_MerA"/>
</dbReference>
<keyword evidence="6 18" id="KW-0285">Flavoprotein</keyword>
<dbReference type="InterPro" id="IPR016156">
    <property type="entry name" value="FAD/NAD-linked_Rdtase_dimer_sf"/>
</dbReference>
<dbReference type="FunFam" id="3.30.390.30:FF:000001">
    <property type="entry name" value="Dihydrolipoyl dehydrogenase"/>
    <property type="match status" value="1"/>
</dbReference>
<dbReference type="Gene3D" id="3.30.390.30">
    <property type="match status" value="1"/>
</dbReference>
<evidence type="ECO:0000256" key="10">
    <source>
        <dbReference type="ARBA" id="ARBA00022914"/>
    </source>
</evidence>
<feature type="binding site" evidence="16">
    <location>
        <position position="53"/>
    </location>
    <ligand>
        <name>FAD</name>
        <dbReference type="ChEBI" id="CHEBI:57692"/>
    </ligand>
</feature>
<dbReference type="GO" id="GO:0003955">
    <property type="term" value="F:NAD(P)H dehydrogenase (quinone) activity"/>
    <property type="evidence" value="ECO:0007669"/>
    <property type="project" value="TreeGrafter"/>
</dbReference>
<keyword evidence="16" id="KW-0520">NAD</keyword>
<feature type="binding site" evidence="16">
    <location>
        <begin position="181"/>
        <end position="188"/>
    </location>
    <ligand>
        <name>NAD(+)</name>
        <dbReference type="ChEBI" id="CHEBI:57540"/>
    </ligand>
</feature>
<accession>A0A7J4ZMX0</accession>
<evidence type="ECO:0000256" key="11">
    <source>
        <dbReference type="ARBA" id="ARBA00023002"/>
    </source>
</evidence>
<dbReference type="PIRSF" id="PIRSF000350">
    <property type="entry name" value="Mercury_reductase_MerA"/>
    <property type="match status" value="1"/>
</dbReference>
<dbReference type="InterPro" id="IPR023753">
    <property type="entry name" value="FAD/NAD-binding_dom"/>
</dbReference>
<feature type="binding site" evidence="16">
    <location>
        <position position="204"/>
    </location>
    <ligand>
        <name>NAD(+)</name>
        <dbReference type="ChEBI" id="CHEBI:57540"/>
    </ligand>
</feature>
<dbReference type="Pfam" id="PF07992">
    <property type="entry name" value="Pyr_redox_2"/>
    <property type="match status" value="1"/>
</dbReference>
<feature type="domain" description="FAD/NAD(P)-binding" evidence="20">
    <location>
        <begin position="8"/>
        <end position="327"/>
    </location>
</feature>
<evidence type="ECO:0000259" key="20">
    <source>
        <dbReference type="Pfam" id="PF07992"/>
    </source>
</evidence>
<dbReference type="GO" id="GO:0016152">
    <property type="term" value="F:mercury (II) reductase (NADP+) activity"/>
    <property type="evidence" value="ECO:0007669"/>
    <property type="project" value="UniProtKB-EC"/>
</dbReference>
<keyword evidence="13 18" id="KW-0676">Redox-active center</keyword>
<dbReference type="RefSeq" id="WP_151129558.1">
    <property type="nucleotide sequence ID" value="NZ_VZQZ01000011.1"/>
</dbReference>
<dbReference type="EC" id="1.16.1.1" evidence="3"/>
<dbReference type="NCBIfam" id="TIGR02053">
    <property type="entry name" value="MerA"/>
    <property type="match status" value="1"/>
</dbReference>
<keyword evidence="16" id="KW-0547">Nucleotide-binding</keyword>
<sequence length="472" mass="50186">MTTGSTPDLIILGSGSTAFAGALRATSHGARVLMFEKSVLGGTCINWGCIPSKTLIHAALFNHEAHLGMRLGLGLEDGRQGVACETLFAHREKVVHKLRQERYLDVLKNMSGLELVKGTARFIDPHTIEANDKRYRCDRFLVAVGGKPRIPPIPGIEGCNYLTSRSALLMKELPQSLVIVGGGVIAVELGQMYHRLGSRVTILEHGPRLLPTVEREVAEALRAVLMGEGIKVVTDVTICSADRAGDVNVLSADVCGRRHEYTAQRLLLAVGTGPATEGLGLEQANVGTDPKGFIVTDGRMRTSTDGIWAAGDVTGKMLIATVGARQAIVAVDDMFNEGCGCTMDYLSAPMAVFTDPEIGMVGHTEESARQAGFDVAVNTMPVSAIPKAHVTGHTAGVIKMIADRPTGRLLGVHLACHRGADLINEAALALHLKATVADLATTMHVYPSIGEGLKLCAQGFDRDISRLSCCAE</sequence>
<keyword evidence="5" id="KW-0475">Mercuric resistance</keyword>
<keyword evidence="12" id="KW-1015">Disulfide bond</keyword>
<feature type="binding site" evidence="16">
    <location>
        <position position="312"/>
    </location>
    <ligand>
        <name>FAD</name>
        <dbReference type="ChEBI" id="CHEBI:57692"/>
    </ligand>
</feature>
<name>A0A7J4ZMX0_9BACT</name>
<dbReference type="GO" id="GO:0050661">
    <property type="term" value="F:NADP binding"/>
    <property type="evidence" value="ECO:0007669"/>
    <property type="project" value="InterPro"/>
</dbReference>
<feature type="domain" description="Pyridine nucleotide-disulphide oxidoreductase dimerisation" evidence="19">
    <location>
        <begin position="349"/>
        <end position="454"/>
    </location>
</feature>
<evidence type="ECO:0000256" key="17">
    <source>
        <dbReference type="PIRSR" id="PIRSR000350-4"/>
    </source>
</evidence>
<keyword evidence="22" id="KW-1185">Reference proteome</keyword>
<dbReference type="AlphaFoldDB" id="A0A7J4ZMX0"/>
<dbReference type="GO" id="GO:0016668">
    <property type="term" value="F:oxidoreductase activity, acting on a sulfur group of donors, NAD(P) as acceptor"/>
    <property type="evidence" value="ECO:0007669"/>
    <property type="project" value="InterPro"/>
</dbReference>
<evidence type="ECO:0000256" key="4">
    <source>
        <dbReference type="ARBA" id="ARBA00014791"/>
    </source>
</evidence>
<dbReference type="GO" id="GO:0050660">
    <property type="term" value="F:flavin adenine dinucleotide binding"/>
    <property type="evidence" value="ECO:0007669"/>
    <property type="project" value="InterPro"/>
</dbReference>
<evidence type="ECO:0000256" key="5">
    <source>
        <dbReference type="ARBA" id="ARBA00022466"/>
    </source>
</evidence>
<evidence type="ECO:0000256" key="15">
    <source>
        <dbReference type="ARBA" id="ARBA00048984"/>
    </source>
</evidence>